<feature type="chain" id="PRO_5021192477" description="Secreted protein" evidence="1">
    <location>
        <begin position="25"/>
        <end position="83"/>
    </location>
</feature>
<protein>
    <recommendedName>
        <fullName evidence="4">Secreted protein</fullName>
    </recommendedName>
</protein>
<feature type="signal peptide" evidence="1">
    <location>
        <begin position="1"/>
        <end position="24"/>
    </location>
</feature>
<organism evidence="2 3">
    <name type="scientific">Papaver somniferum</name>
    <name type="common">Opium poppy</name>
    <dbReference type="NCBI Taxonomy" id="3469"/>
    <lineage>
        <taxon>Eukaryota</taxon>
        <taxon>Viridiplantae</taxon>
        <taxon>Streptophyta</taxon>
        <taxon>Embryophyta</taxon>
        <taxon>Tracheophyta</taxon>
        <taxon>Spermatophyta</taxon>
        <taxon>Magnoliopsida</taxon>
        <taxon>Ranunculales</taxon>
        <taxon>Papaveraceae</taxon>
        <taxon>Papaveroideae</taxon>
        <taxon>Papaver</taxon>
    </lineage>
</organism>
<keyword evidence="1" id="KW-0732">Signal</keyword>
<gene>
    <name evidence="2" type="ORF">C5167_037209</name>
</gene>
<proteinExistence type="predicted"/>
<dbReference type="Proteomes" id="UP000316621">
    <property type="component" value="Chromosome 1"/>
</dbReference>
<dbReference type="EMBL" id="CM010715">
    <property type="protein sequence ID" value="RZC44260.1"/>
    <property type="molecule type" value="Genomic_DNA"/>
</dbReference>
<sequence length="83" mass="9327">MVLFSSVWMFGCEMALQGLRMCRADGVGDGTKGSKAQPTKHLMRSTSFTYPYHPRGELQAYNVTLNKTIKLYKTIPIPDLGDR</sequence>
<keyword evidence="3" id="KW-1185">Reference proteome</keyword>
<evidence type="ECO:0000313" key="2">
    <source>
        <dbReference type="EMBL" id="RZC44260.1"/>
    </source>
</evidence>
<evidence type="ECO:0000256" key="1">
    <source>
        <dbReference type="SAM" id="SignalP"/>
    </source>
</evidence>
<dbReference type="AlphaFoldDB" id="A0A4Y7I8V1"/>
<accession>A0A4Y7I8V1</accession>
<evidence type="ECO:0000313" key="3">
    <source>
        <dbReference type="Proteomes" id="UP000316621"/>
    </source>
</evidence>
<evidence type="ECO:0008006" key="4">
    <source>
        <dbReference type="Google" id="ProtNLM"/>
    </source>
</evidence>
<dbReference type="Gramene" id="RZC44260">
    <property type="protein sequence ID" value="RZC44260"/>
    <property type="gene ID" value="C5167_037209"/>
</dbReference>
<name>A0A4Y7I8V1_PAPSO</name>
<reference evidence="2 3" key="1">
    <citation type="journal article" date="2018" name="Science">
        <title>The opium poppy genome and morphinan production.</title>
        <authorList>
            <person name="Guo L."/>
            <person name="Winzer T."/>
            <person name="Yang X."/>
            <person name="Li Y."/>
            <person name="Ning Z."/>
            <person name="He Z."/>
            <person name="Teodor R."/>
            <person name="Lu Y."/>
            <person name="Bowser T.A."/>
            <person name="Graham I.A."/>
            <person name="Ye K."/>
        </authorList>
    </citation>
    <scope>NUCLEOTIDE SEQUENCE [LARGE SCALE GENOMIC DNA]</scope>
    <source>
        <strain evidence="3">cv. HN1</strain>
        <tissue evidence="2">Leaves</tissue>
    </source>
</reference>